<reference evidence="6" key="4">
    <citation type="submission" date="2023-01" db="EMBL/GenBank/DDBJ databases">
        <title>Draft genome sequence of Methylobacterium brachythecii strain NBRC 107710.</title>
        <authorList>
            <person name="Sun Q."/>
            <person name="Mori K."/>
        </authorList>
    </citation>
    <scope>NUCLEOTIDE SEQUENCE</scope>
    <source>
        <strain evidence="6">NBRC 107710</strain>
    </source>
</reference>
<evidence type="ECO:0000313" key="8">
    <source>
        <dbReference type="Proteomes" id="UP000517759"/>
    </source>
</evidence>
<dbReference type="SUPFAM" id="SSF53850">
    <property type="entry name" value="Periplasmic binding protein-like II"/>
    <property type="match status" value="1"/>
</dbReference>
<dbReference type="Proteomes" id="UP000517759">
    <property type="component" value="Unassembled WGS sequence"/>
</dbReference>
<evidence type="ECO:0000313" key="7">
    <source>
        <dbReference type="EMBL" id="MBB3903077.1"/>
    </source>
</evidence>
<dbReference type="RefSeq" id="WP_183505640.1">
    <property type="nucleotide sequence ID" value="NZ_BSPG01000050.1"/>
</dbReference>
<evidence type="ECO:0000256" key="5">
    <source>
        <dbReference type="ARBA" id="ARBA00023136"/>
    </source>
</evidence>
<dbReference type="PANTHER" id="PTHR30024">
    <property type="entry name" value="ALIPHATIC SULFONATES-BINDING PROTEIN-RELATED"/>
    <property type="match status" value="1"/>
</dbReference>
<organism evidence="7 8">
    <name type="scientific">Methylobacterium brachythecii</name>
    <dbReference type="NCBI Taxonomy" id="1176177"/>
    <lineage>
        <taxon>Bacteria</taxon>
        <taxon>Pseudomonadati</taxon>
        <taxon>Pseudomonadota</taxon>
        <taxon>Alphaproteobacteria</taxon>
        <taxon>Hyphomicrobiales</taxon>
        <taxon>Methylobacteriaceae</taxon>
        <taxon>Methylobacterium</taxon>
    </lineage>
</organism>
<dbReference type="CDD" id="cd13553">
    <property type="entry name" value="PBP2_NrtA_CpmA_like"/>
    <property type="match status" value="1"/>
</dbReference>
<dbReference type="AlphaFoldDB" id="A0A7W6ANT5"/>
<dbReference type="EMBL" id="BSPG01000050">
    <property type="protein sequence ID" value="GLS46713.1"/>
    <property type="molecule type" value="Genomic_DNA"/>
</dbReference>
<keyword evidence="7" id="KW-0067">ATP-binding</keyword>
<dbReference type="InterPro" id="IPR044527">
    <property type="entry name" value="NrtA/CpmA_ABC-bd_dom"/>
</dbReference>
<reference evidence="7 8" key="3">
    <citation type="submission" date="2020-08" db="EMBL/GenBank/DDBJ databases">
        <title>Genomic Encyclopedia of Type Strains, Phase IV (KMG-IV): sequencing the most valuable type-strain genomes for metagenomic binning, comparative biology and taxonomic classification.</title>
        <authorList>
            <person name="Goeker M."/>
        </authorList>
    </citation>
    <scope>NUCLEOTIDE SEQUENCE [LARGE SCALE GENOMIC DNA]</scope>
    <source>
        <strain evidence="7 8">DSM 24105</strain>
    </source>
</reference>
<proteinExistence type="predicted"/>
<protein>
    <submittedName>
        <fullName evidence="7">NitT/TauT family transport system ATP-binding protein</fullName>
    </submittedName>
    <submittedName>
        <fullName evidence="6">Nitrate transporter</fullName>
    </submittedName>
</protein>
<evidence type="ECO:0000313" key="9">
    <source>
        <dbReference type="Proteomes" id="UP001156881"/>
    </source>
</evidence>
<dbReference type="Pfam" id="PF13379">
    <property type="entry name" value="NMT1_2"/>
    <property type="match status" value="1"/>
</dbReference>
<evidence type="ECO:0000313" key="6">
    <source>
        <dbReference type="EMBL" id="GLS46713.1"/>
    </source>
</evidence>
<keyword evidence="2" id="KW-0813">Transport</keyword>
<evidence type="ECO:0000256" key="2">
    <source>
        <dbReference type="ARBA" id="ARBA00022448"/>
    </source>
</evidence>
<dbReference type="Proteomes" id="UP001156881">
    <property type="component" value="Unassembled WGS sequence"/>
</dbReference>
<comment type="caution">
    <text evidence="7">The sequence shown here is derived from an EMBL/GenBank/DDBJ whole genome shotgun (WGS) entry which is preliminary data.</text>
</comment>
<evidence type="ECO:0000256" key="4">
    <source>
        <dbReference type="ARBA" id="ARBA00022519"/>
    </source>
</evidence>
<keyword evidence="9" id="KW-1185">Reference proteome</keyword>
<dbReference type="GO" id="GO:0005524">
    <property type="term" value="F:ATP binding"/>
    <property type="evidence" value="ECO:0007669"/>
    <property type="project" value="UniProtKB-KW"/>
</dbReference>
<dbReference type="GO" id="GO:0012505">
    <property type="term" value="C:endomembrane system"/>
    <property type="evidence" value="ECO:0007669"/>
    <property type="project" value="UniProtKB-SubCell"/>
</dbReference>
<keyword evidence="3" id="KW-1003">Cell membrane</keyword>
<evidence type="ECO:0000256" key="1">
    <source>
        <dbReference type="ARBA" id="ARBA00004308"/>
    </source>
</evidence>
<comment type="subcellular location">
    <subcellularLocation>
        <location evidence="1">Endomembrane system</location>
    </subcellularLocation>
</comment>
<sequence length="334" mass="35336">MRVDLGYVPLTDAAPVLAAAELDFARDEGIELVLHPEPSWATLRDRLALGYLDAAHMLAPLALATRLGLSGPQADLVAPMALNLNGNAITLSLPLWEAMAPEADDLDAVASAFGRLALARAREGRPLSIATVHPFSCHSYQLRIFAERGGIDLERTVRIVVVPPPQTVDALSRGEIDGFCVGAPWNSIAVAAGLGRIAALGCEIVPDCPEKVLAVHAGQAEALAPLVHAVTRAGIWCGDPANVGELAGLLSEKGGLGRETDLIRRSLTGHLVVDTAGTRRTDPDYLRLGADVQAPRPEHALWLARQMAASGQVSDAVQTAEAARVFYRPILHKA</sequence>
<evidence type="ECO:0000256" key="3">
    <source>
        <dbReference type="ARBA" id="ARBA00022475"/>
    </source>
</evidence>
<accession>A0A7W6ANT5</accession>
<keyword evidence="7" id="KW-0547">Nucleotide-binding</keyword>
<keyword evidence="5" id="KW-0472">Membrane</keyword>
<reference evidence="6" key="1">
    <citation type="journal article" date="2014" name="Int. J. Syst. Evol. Microbiol.">
        <title>Complete genome of a new Firmicutes species belonging to the dominant human colonic microbiota ('Ruminococcus bicirculans') reveals two chromosomes and a selective capacity to utilize plant glucans.</title>
        <authorList>
            <consortium name="NISC Comparative Sequencing Program"/>
            <person name="Wegmann U."/>
            <person name="Louis P."/>
            <person name="Goesmann A."/>
            <person name="Henrissat B."/>
            <person name="Duncan S.H."/>
            <person name="Flint H.J."/>
        </authorList>
    </citation>
    <scope>NUCLEOTIDE SEQUENCE</scope>
    <source>
        <strain evidence="6">NBRC 107710</strain>
    </source>
</reference>
<reference evidence="9" key="2">
    <citation type="journal article" date="2019" name="Int. J. Syst. Evol. Microbiol.">
        <title>The Global Catalogue of Microorganisms (GCM) 10K type strain sequencing project: providing services to taxonomists for standard genome sequencing and annotation.</title>
        <authorList>
            <consortium name="The Broad Institute Genomics Platform"/>
            <consortium name="The Broad Institute Genome Sequencing Center for Infectious Disease"/>
            <person name="Wu L."/>
            <person name="Ma J."/>
        </authorList>
    </citation>
    <scope>NUCLEOTIDE SEQUENCE [LARGE SCALE GENOMIC DNA]</scope>
    <source>
        <strain evidence="9">NBRC 107710</strain>
    </source>
</reference>
<gene>
    <name evidence="6" type="ORF">GCM10007884_47070</name>
    <name evidence="7" type="ORF">GGR33_002579</name>
</gene>
<dbReference type="Gene3D" id="3.40.190.10">
    <property type="entry name" value="Periplasmic binding protein-like II"/>
    <property type="match status" value="2"/>
</dbReference>
<name>A0A7W6ANT5_9HYPH</name>
<dbReference type="EMBL" id="JACIDN010000004">
    <property type="protein sequence ID" value="MBB3903077.1"/>
    <property type="molecule type" value="Genomic_DNA"/>
</dbReference>
<dbReference type="PANTHER" id="PTHR30024:SF43">
    <property type="entry name" value="BLL4572 PROTEIN"/>
    <property type="match status" value="1"/>
</dbReference>
<keyword evidence="4" id="KW-0997">Cell inner membrane</keyword>